<feature type="chain" id="PRO_5027046927" evidence="1">
    <location>
        <begin position="19"/>
        <end position="165"/>
    </location>
</feature>
<proteinExistence type="predicted"/>
<gene>
    <name evidence="3" type="ORF">GTQ48_16275</name>
</gene>
<feature type="domain" description="SnoaL-like" evidence="2">
    <location>
        <begin position="35"/>
        <end position="149"/>
    </location>
</feature>
<dbReference type="Proteomes" id="UP000471381">
    <property type="component" value="Unassembled WGS sequence"/>
</dbReference>
<evidence type="ECO:0000256" key="1">
    <source>
        <dbReference type="SAM" id="SignalP"/>
    </source>
</evidence>
<organism evidence="3 4">
    <name type="scientific">Alteromonas genovensis</name>
    <dbReference type="NCBI Taxonomy" id="471225"/>
    <lineage>
        <taxon>Bacteria</taxon>
        <taxon>Pseudomonadati</taxon>
        <taxon>Pseudomonadota</taxon>
        <taxon>Gammaproteobacteria</taxon>
        <taxon>Alteromonadales</taxon>
        <taxon>Alteromonadaceae</taxon>
        <taxon>Alteromonas/Salinimonas group</taxon>
        <taxon>Alteromonas</taxon>
    </lineage>
</organism>
<evidence type="ECO:0000313" key="3">
    <source>
        <dbReference type="EMBL" id="NDW17074.1"/>
    </source>
</evidence>
<evidence type="ECO:0000259" key="2">
    <source>
        <dbReference type="Pfam" id="PF13474"/>
    </source>
</evidence>
<dbReference type="Pfam" id="PF13474">
    <property type="entry name" value="SnoaL_3"/>
    <property type="match status" value="1"/>
</dbReference>
<comment type="caution">
    <text evidence="3">The sequence shown here is derived from an EMBL/GenBank/DDBJ whole genome shotgun (WGS) entry which is preliminary data.</text>
</comment>
<sequence>MNRVLAVLLLLVSTAVFGAQWFENDRSSKSDETEVSRVLNALHKKASVADYEGYFALYTTNAVFIGTDAHEVWSIDDFKAYAKPHFDKGTGWTYLPRDRHIYFSPDAQVAWFDELLDNKKLGETRGTGVLIKTNGTWKVSQYHLAIPIPNSLASSVALQIKKQKN</sequence>
<protein>
    <submittedName>
        <fullName evidence="3">Protein with SnoaL 3 domain, NTF 2 superfamily</fullName>
    </submittedName>
</protein>
<keyword evidence="4" id="KW-1185">Reference proteome</keyword>
<accession>A0A6N9TIE7</accession>
<keyword evidence="1" id="KW-0732">Signal</keyword>
<evidence type="ECO:0000313" key="4">
    <source>
        <dbReference type="Proteomes" id="UP000471381"/>
    </source>
</evidence>
<dbReference type="RefSeq" id="WP_163107611.1">
    <property type="nucleotide sequence ID" value="NZ_JAAAWO010000015.1"/>
</dbReference>
<dbReference type="EMBL" id="JAAAWO010000015">
    <property type="protein sequence ID" value="NDW17074.1"/>
    <property type="molecule type" value="Genomic_DNA"/>
</dbReference>
<dbReference type="Gene3D" id="3.10.450.50">
    <property type="match status" value="1"/>
</dbReference>
<feature type="signal peptide" evidence="1">
    <location>
        <begin position="1"/>
        <end position="18"/>
    </location>
</feature>
<reference evidence="3 4" key="1">
    <citation type="submission" date="2020-01" db="EMBL/GenBank/DDBJ databases">
        <title>Genomes of bacteria type strains.</title>
        <authorList>
            <person name="Chen J."/>
            <person name="Zhu S."/>
            <person name="Yang J."/>
        </authorList>
    </citation>
    <scope>NUCLEOTIDE SEQUENCE [LARGE SCALE GENOMIC DNA]</scope>
    <source>
        <strain evidence="3 4">LMG 24078</strain>
    </source>
</reference>
<dbReference type="InterPro" id="IPR032710">
    <property type="entry name" value="NTF2-like_dom_sf"/>
</dbReference>
<dbReference type="InterPro" id="IPR037401">
    <property type="entry name" value="SnoaL-like"/>
</dbReference>
<dbReference type="AlphaFoldDB" id="A0A6N9TIE7"/>
<name>A0A6N9TIE7_9ALTE</name>
<dbReference type="SUPFAM" id="SSF54427">
    <property type="entry name" value="NTF2-like"/>
    <property type="match status" value="1"/>
</dbReference>